<dbReference type="GO" id="GO:0016787">
    <property type="term" value="F:hydrolase activity"/>
    <property type="evidence" value="ECO:0007669"/>
    <property type="project" value="UniProtKB-KW"/>
</dbReference>
<name>A0A4U3KT73_ENTFL</name>
<keyword evidence="2 4" id="KW-0378">Hydrolase</keyword>
<dbReference type="InterPro" id="IPR003140">
    <property type="entry name" value="PLipase/COase/thioEstase"/>
</dbReference>
<dbReference type="AlphaFoldDB" id="A0A4U3KT73"/>
<reference evidence="4 5" key="1">
    <citation type="submission" date="2019-02" db="EMBL/GenBank/DDBJ databases">
        <title>Bacteria dissemination in different level of health care in South Africa: the effectiveness of infections prevention and control.</title>
        <authorList>
            <person name="Shobo C."/>
            <person name="Amoako D.G."/>
            <person name="Allam M."/>
            <person name="Ismail A."/>
            <person name="Bester L.A."/>
            <person name="Essack S.Y."/>
        </authorList>
    </citation>
    <scope>NUCLEOTIDE SEQUENCE [LARGE SCALE GENOMIC DNA]</scope>
    <source>
        <strain evidence="4 5">2SIL2</strain>
    </source>
</reference>
<organism evidence="4 5">
    <name type="scientific">Enterococcus faecalis</name>
    <name type="common">Streptococcus faecalis</name>
    <dbReference type="NCBI Taxonomy" id="1351"/>
    <lineage>
        <taxon>Bacteria</taxon>
        <taxon>Bacillati</taxon>
        <taxon>Bacillota</taxon>
        <taxon>Bacilli</taxon>
        <taxon>Lactobacillales</taxon>
        <taxon>Enterococcaceae</taxon>
        <taxon>Enterococcus</taxon>
    </lineage>
</organism>
<dbReference type="Pfam" id="PF02230">
    <property type="entry name" value="Abhydrolase_2"/>
    <property type="match status" value="1"/>
</dbReference>
<dbReference type="EMBL" id="SIYF01000550">
    <property type="protein sequence ID" value="TKK64096.1"/>
    <property type="molecule type" value="Genomic_DNA"/>
</dbReference>
<evidence type="ECO:0000313" key="5">
    <source>
        <dbReference type="Proteomes" id="UP000305511"/>
    </source>
</evidence>
<dbReference type="InterPro" id="IPR029058">
    <property type="entry name" value="AB_hydrolase_fold"/>
</dbReference>
<accession>A0A4U3KT73</accession>
<dbReference type="PANTHER" id="PTHR10655">
    <property type="entry name" value="LYSOPHOSPHOLIPASE-RELATED"/>
    <property type="match status" value="1"/>
</dbReference>
<proteinExistence type="inferred from homology"/>
<evidence type="ECO:0000256" key="2">
    <source>
        <dbReference type="ARBA" id="ARBA00022801"/>
    </source>
</evidence>
<gene>
    <name evidence="4" type="ORF">EY666_17125</name>
</gene>
<evidence type="ECO:0000259" key="3">
    <source>
        <dbReference type="Pfam" id="PF02230"/>
    </source>
</evidence>
<dbReference type="RefSeq" id="WP_002374756.1">
    <property type="nucleotide sequence ID" value="NZ_CABGRD010000003.1"/>
</dbReference>
<sequence length="200" mass="22497">MHSIFKKGHPEAPVFVLLHGTGGDETSLLPIAQELNKQATVLSIRGDVSENGMNRYFKRLAEGHYDLEDLEKRGEALHKFIQQAANEHQFSLDKIIFIGYSNGANIAIQLLLTHPGSYHQAVLYHPMFPVELTNQPDLTATSVLLSLGEHDPIVPLPESMRVIQLFQNHGATVQEVWTQSHQLTYQEIKETQTWLAHLSS</sequence>
<dbReference type="SUPFAM" id="SSF53474">
    <property type="entry name" value="alpha/beta-Hydrolases"/>
    <property type="match status" value="1"/>
</dbReference>
<dbReference type="Proteomes" id="UP000305511">
    <property type="component" value="Unassembled WGS sequence"/>
</dbReference>
<dbReference type="Gene3D" id="3.40.50.1820">
    <property type="entry name" value="alpha/beta hydrolase"/>
    <property type="match status" value="1"/>
</dbReference>
<comment type="caution">
    <text evidence="4">The sequence shown here is derived from an EMBL/GenBank/DDBJ whole genome shotgun (WGS) entry which is preliminary data.</text>
</comment>
<feature type="domain" description="Phospholipase/carboxylesterase/thioesterase" evidence="3">
    <location>
        <begin position="3"/>
        <end position="197"/>
    </location>
</feature>
<dbReference type="PANTHER" id="PTHR10655:SF17">
    <property type="entry name" value="LYSOPHOSPHOLIPASE-LIKE PROTEIN 1"/>
    <property type="match status" value="1"/>
</dbReference>
<dbReference type="InterPro" id="IPR050565">
    <property type="entry name" value="LYPA1-2/EST-like"/>
</dbReference>
<evidence type="ECO:0000256" key="1">
    <source>
        <dbReference type="ARBA" id="ARBA00006499"/>
    </source>
</evidence>
<comment type="similarity">
    <text evidence="1">Belongs to the AB hydrolase superfamily. AB hydrolase 2 family.</text>
</comment>
<evidence type="ECO:0000313" key="4">
    <source>
        <dbReference type="EMBL" id="TKK64096.1"/>
    </source>
</evidence>
<protein>
    <submittedName>
        <fullName evidence="4">Alpha/beta hydrolase</fullName>
    </submittedName>
</protein>